<dbReference type="PANTHER" id="PTHR48125:SF10">
    <property type="entry name" value="OS12G0136300 PROTEIN"/>
    <property type="match status" value="1"/>
</dbReference>
<keyword evidence="2" id="KW-0472">Membrane</keyword>
<dbReference type="AlphaFoldDB" id="A0A7S3SI73"/>
<proteinExistence type="predicted"/>
<protein>
    <recommendedName>
        <fullName evidence="4">EF-hand domain-containing protein</fullName>
    </recommendedName>
</protein>
<dbReference type="PRINTS" id="PR01217">
    <property type="entry name" value="PRICHEXTENSN"/>
</dbReference>
<gene>
    <name evidence="3" type="ORF">EHUX00137_LOCUS21259</name>
</gene>
<accession>A0A7S3SI73</accession>
<keyword evidence="2" id="KW-0812">Transmembrane</keyword>
<evidence type="ECO:0000313" key="3">
    <source>
        <dbReference type="EMBL" id="CAE0555475.1"/>
    </source>
</evidence>
<feature type="compositionally biased region" description="Pro residues" evidence="1">
    <location>
        <begin position="345"/>
        <end position="414"/>
    </location>
</feature>
<reference evidence="3" key="1">
    <citation type="submission" date="2021-01" db="EMBL/GenBank/DDBJ databases">
        <authorList>
            <person name="Corre E."/>
            <person name="Pelletier E."/>
            <person name="Niang G."/>
            <person name="Scheremetjew M."/>
            <person name="Finn R."/>
            <person name="Kale V."/>
            <person name="Holt S."/>
            <person name="Cochrane G."/>
            <person name="Meng A."/>
            <person name="Brown T."/>
            <person name="Cohen L."/>
        </authorList>
    </citation>
    <scope>NUCLEOTIDE SEQUENCE</scope>
    <source>
        <strain evidence="3">379</strain>
    </source>
</reference>
<dbReference type="InterPro" id="IPR018247">
    <property type="entry name" value="EF_Hand_1_Ca_BS"/>
</dbReference>
<evidence type="ECO:0000256" key="1">
    <source>
        <dbReference type="SAM" id="MobiDB-lite"/>
    </source>
</evidence>
<evidence type="ECO:0000256" key="2">
    <source>
        <dbReference type="SAM" id="Phobius"/>
    </source>
</evidence>
<name>A0A7S3SI73_EMIHU</name>
<feature type="transmembrane region" description="Helical" evidence="2">
    <location>
        <begin position="77"/>
        <end position="100"/>
    </location>
</feature>
<dbReference type="EMBL" id="HBIR01027550">
    <property type="protein sequence ID" value="CAE0555475.1"/>
    <property type="molecule type" value="Transcribed_RNA"/>
</dbReference>
<organism evidence="3">
    <name type="scientific">Emiliania huxleyi</name>
    <name type="common">Coccolithophore</name>
    <name type="synonym">Pontosphaera huxleyi</name>
    <dbReference type="NCBI Taxonomy" id="2903"/>
    <lineage>
        <taxon>Eukaryota</taxon>
        <taxon>Haptista</taxon>
        <taxon>Haptophyta</taxon>
        <taxon>Prymnesiophyceae</taxon>
        <taxon>Isochrysidales</taxon>
        <taxon>Noelaerhabdaceae</taxon>
        <taxon>Emiliania</taxon>
    </lineage>
</organism>
<dbReference type="PROSITE" id="PS00018">
    <property type="entry name" value="EF_HAND_1"/>
    <property type="match status" value="1"/>
</dbReference>
<keyword evidence="2" id="KW-1133">Transmembrane helix</keyword>
<evidence type="ECO:0008006" key="4">
    <source>
        <dbReference type="Google" id="ProtNLM"/>
    </source>
</evidence>
<dbReference type="PANTHER" id="PTHR48125">
    <property type="entry name" value="LP07818P1"/>
    <property type="match status" value="1"/>
</dbReference>
<feature type="region of interest" description="Disordered" evidence="1">
    <location>
        <begin position="345"/>
        <end position="418"/>
    </location>
</feature>
<sequence>MPPPVLPGPPNGIQLDSLDPDVDGDGKVSALERKLHGKLRAADRDANGVLDVREFYAVLLSFIEVEKRKLMYQRAALFFLGLSILLAGTTLGSSTAAALLAKDQYVERPSGGDHPLVTDESGAVLAAARAETKLPLAVTPVVPMARLATVDRLELSYTSERSAAEDGKVNASYSVIGVEVFSNTSAAFTLATGGTVVLEGGLATYIDSGGTSRRVCASDITCSAFSVSDPVDAQILIQRAEDALSDLHEAEGERRRLSYSEYQGYEDQQCSGTQMYEVSKRTRALCRDWCERKAEEKCYTQSFCCGYKTGASSNKKKCRVYQDGDVGTTGNSNWKAYIYSAPLPAPLPPPPSQPPPSTPPLPPPPTPPPSPPPPSPPPLPPPLPPPTPPPSPPSPPPPSPPPTPPPSPPSPPPLTADDFVILNDGVHSSCEDAGTTSLSESECREANAALASDVSWGSMPSHQLIGYGDDDTLTSTYPLKCLLVQTVNPEYADHDADPYDTDYGTITRFGYQGSAETTIDGVKCGRMHCVQPHEYATGAIDDDQDFPSECYGLSNRHSNHFSCVCHAFPAAARRGLCHPQRWCALEL</sequence>